<dbReference type="SUPFAM" id="SSF51445">
    <property type="entry name" value="(Trans)glycosidases"/>
    <property type="match status" value="1"/>
</dbReference>
<feature type="domain" description="Mannosidase Ig/CBM-like" evidence="12">
    <location>
        <begin position="690"/>
        <end position="775"/>
    </location>
</feature>
<dbReference type="Gene3D" id="3.20.20.80">
    <property type="entry name" value="Glycosidases"/>
    <property type="match status" value="1"/>
</dbReference>
<dbReference type="InterPro" id="IPR050887">
    <property type="entry name" value="Beta-mannosidase_GH2"/>
</dbReference>
<evidence type="ECO:0000313" key="14">
    <source>
        <dbReference type="EMBL" id="TPX16242.1"/>
    </source>
</evidence>
<evidence type="ECO:0000259" key="11">
    <source>
        <dbReference type="Pfam" id="PF00703"/>
    </source>
</evidence>
<dbReference type="GO" id="GO:0000272">
    <property type="term" value="P:polysaccharide catabolic process"/>
    <property type="evidence" value="ECO:0007669"/>
    <property type="project" value="UniProtKB-KW"/>
</dbReference>
<dbReference type="GeneID" id="41971338"/>
<evidence type="ECO:0000259" key="12">
    <source>
        <dbReference type="Pfam" id="PF17786"/>
    </source>
</evidence>
<comment type="pathway">
    <text evidence="2">Glycan metabolism; N-glycan degradation.</text>
</comment>
<dbReference type="Proteomes" id="UP000319257">
    <property type="component" value="Unassembled WGS sequence"/>
</dbReference>
<dbReference type="AlphaFoldDB" id="A0A507B1T6"/>
<dbReference type="Pfam" id="PF00703">
    <property type="entry name" value="Glyco_hydro_2"/>
    <property type="match status" value="1"/>
</dbReference>
<dbReference type="OrthoDB" id="2866996at2759"/>
<keyword evidence="7" id="KW-0624">Polysaccharide degradation</keyword>
<dbReference type="EMBL" id="SKBQ01000018">
    <property type="protein sequence ID" value="TPX16242.1"/>
    <property type="molecule type" value="Genomic_DNA"/>
</dbReference>
<evidence type="ECO:0000256" key="5">
    <source>
        <dbReference type="ARBA" id="ARBA00023277"/>
    </source>
</evidence>
<keyword evidence="15" id="KW-1185">Reference proteome</keyword>
<dbReference type="InterPro" id="IPR041447">
    <property type="entry name" value="Mannosidase_ig"/>
</dbReference>
<keyword evidence="6" id="KW-0326">Glycosidase</keyword>
<dbReference type="InterPro" id="IPR054593">
    <property type="entry name" value="Beta-mannosidase-like_N2"/>
</dbReference>
<dbReference type="SUPFAM" id="SSF49785">
    <property type="entry name" value="Galactose-binding domain-like"/>
    <property type="match status" value="1"/>
</dbReference>
<dbReference type="InterPro" id="IPR008979">
    <property type="entry name" value="Galactose-bd-like_sf"/>
</dbReference>
<dbReference type="EC" id="3.2.1.25" evidence="3"/>
<dbReference type="InterPro" id="IPR036156">
    <property type="entry name" value="Beta-gal/glucu_dom_sf"/>
</dbReference>
<dbReference type="PANTHER" id="PTHR43730">
    <property type="entry name" value="BETA-MANNOSIDASE"/>
    <property type="match status" value="1"/>
</dbReference>
<organism evidence="14 15">
    <name type="scientific">Thyridium curvatum</name>
    <dbReference type="NCBI Taxonomy" id="1093900"/>
    <lineage>
        <taxon>Eukaryota</taxon>
        <taxon>Fungi</taxon>
        <taxon>Dikarya</taxon>
        <taxon>Ascomycota</taxon>
        <taxon>Pezizomycotina</taxon>
        <taxon>Sordariomycetes</taxon>
        <taxon>Sordariomycetidae</taxon>
        <taxon>Thyridiales</taxon>
        <taxon>Thyridiaceae</taxon>
        <taxon>Thyridium</taxon>
    </lineage>
</organism>
<evidence type="ECO:0000256" key="7">
    <source>
        <dbReference type="ARBA" id="ARBA00023326"/>
    </source>
</evidence>
<dbReference type="STRING" id="1093900.A0A507B1T6"/>
<dbReference type="FunFam" id="3.20.20.80:FF:000050">
    <property type="entry name" value="Beta-mannosidase B"/>
    <property type="match status" value="1"/>
</dbReference>
<dbReference type="InterPro" id="IPR006102">
    <property type="entry name" value="Ig-like_GH2"/>
</dbReference>
<name>A0A507B1T6_9PEZI</name>
<keyword evidence="5" id="KW-0119">Carbohydrate metabolism</keyword>
<comment type="caution">
    <text evidence="14">The sequence shown here is derived from an EMBL/GenBank/DDBJ whole genome shotgun (WGS) entry which is preliminary data.</text>
</comment>
<keyword evidence="4" id="KW-0378">Hydrolase</keyword>
<dbReference type="SUPFAM" id="SSF49303">
    <property type="entry name" value="beta-Galactosidase/glucuronidase domain"/>
    <property type="match status" value="2"/>
</dbReference>
<proteinExistence type="inferred from homology"/>
<dbReference type="Gene3D" id="2.60.120.260">
    <property type="entry name" value="Galactose-binding domain-like"/>
    <property type="match status" value="1"/>
</dbReference>
<evidence type="ECO:0000256" key="4">
    <source>
        <dbReference type="ARBA" id="ARBA00022801"/>
    </source>
</evidence>
<dbReference type="GO" id="GO:0004567">
    <property type="term" value="F:beta-mannosidase activity"/>
    <property type="evidence" value="ECO:0007669"/>
    <property type="project" value="UniProtKB-EC"/>
</dbReference>
<dbReference type="InterPro" id="IPR017853">
    <property type="entry name" value="GH"/>
</dbReference>
<dbReference type="Gene3D" id="2.60.40.10">
    <property type="entry name" value="Immunoglobulins"/>
    <property type="match status" value="1"/>
</dbReference>
<sequence length="843" mass="95678">MLTKQTLTSWNWRDAADASFAGRLDAPTTNIHLDLLAAGLIPDPFVGQNEADLQWIQHKTWVYTTNFKAAPVATEELADLVFEGLDTFATVKLNGSEILRTENMFIGHRVDVRHLLKPENELEITFESAYDKGEALRAKYGDRICWNGHYGRIYVRKAQYHFGWDWGPSFMTCGPWKPVSLERYTSRIDDIHVDIDLADDFTQAVLKIAIDVEPKVEHHSVEVELKRPDGSVISTTQAVNGSTSIPVTQPQLWYPHTHGAQPLYQLQVWLRSAAGRVLHTKAQTIGFRRVELIQDPLKEGTSFYFRVNGIPIFAGGSNWIPGDNFLPRMTPDRYKRWIEIAVRGNQNMIRIWGGGIYEDDAFYAECDRQGVLVWQDFLFACGNYPTDKWFIDSVTEEAAQNIRRLRSHPSLAIWAGNNEDYQVANEGLKHDMQMPEEQWAKSTFGARVTYERTLPDLVQKYSPGAIYWPGSPFGGVDNNSDRTIGDVHIWNVSSGMLLPYQRYPDVPARFISEFGMISCPSVATVKETFFGDDEDQHVQSKSFEFHNKAHGYEKRMFTCIGESVRMSFELEPFVYLSQLVQGEAMYYAYRGWRRLFEGRECGGTLVWQLGDSWPVTSWAIVDHFERPKMAYYTIARAMRNVGTGISRKLKVNPRPNHQHEAFCNGKIKADAAGVIAHATPHIYPKRESIFSVWIANATTDIQTLKSRVRFISIKTGKEVRDAVEQIIEAKATGTTDIISDAEGPEAEPTVIVSEIYDANGVLVSHDVDWPQPLKHLTFPDRELKVEVRGEDLIISAARPVKGLWFTNVGVHFSDNALDVVPGQKLRVVAPGLQEGLQWRYYGM</sequence>
<protein>
    <recommendedName>
        <fullName evidence="9">Beta-mannosidase B</fullName>
        <ecNumber evidence="3">3.2.1.25</ecNumber>
    </recommendedName>
    <alternativeName>
        <fullName evidence="10">Mannanase B</fullName>
    </alternativeName>
</protein>
<comment type="similarity">
    <text evidence="8">Belongs to the glycosyl hydrolase 2 family. Beta-mannosidase B subfamily.</text>
</comment>
<evidence type="ECO:0000256" key="9">
    <source>
        <dbReference type="ARBA" id="ARBA00041069"/>
    </source>
</evidence>
<evidence type="ECO:0000256" key="8">
    <source>
        <dbReference type="ARBA" id="ARBA00038429"/>
    </source>
</evidence>
<dbReference type="Pfam" id="PF22666">
    <property type="entry name" value="Glyco_hydro_2_N2"/>
    <property type="match status" value="1"/>
</dbReference>
<accession>A0A507B1T6</accession>
<dbReference type="GO" id="GO:0006516">
    <property type="term" value="P:glycoprotein catabolic process"/>
    <property type="evidence" value="ECO:0007669"/>
    <property type="project" value="TreeGrafter"/>
</dbReference>
<dbReference type="InterPro" id="IPR013783">
    <property type="entry name" value="Ig-like_fold"/>
</dbReference>
<evidence type="ECO:0000256" key="2">
    <source>
        <dbReference type="ARBA" id="ARBA00004740"/>
    </source>
</evidence>
<feature type="domain" description="Beta-mannosidase-like galactose-binding" evidence="13">
    <location>
        <begin position="27"/>
        <end position="177"/>
    </location>
</feature>
<dbReference type="Pfam" id="PF17786">
    <property type="entry name" value="Mannosidase_ig"/>
    <property type="match status" value="1"/>
</dbReference>
<evidence type="ECO:0000256" key="3">
    <source>
        <dbReference type="ARBA" id="ARBA00012754"/>
    </source>
</evidence>
<dbReference type="PANTHER" id="PTHR43730:SF1">
    <property type="entry name" value="BETA-MANNOSIDASE"/>
    <property type="match status" value="1"/>
</dbReference>
<feature type="domain" description="Glycoside hydrolase family 2 immunoglobulin-like beta-sandwich" evidence="11">
    <location>
        <begin position="187"/>
        <end position="288"/>
    </location>
</feature>
<gene>
    <name evidence="14" type="ORF">E0L32_003891</name>
</gene>
<dbReference type="RefSeq" id="XP_030997953.1">
    <property type="nucleotide sequence ID" value="XM_031138241.1"/>
</dbReference>
<evidence type="ECO:0000259" key="13">
    <source>
        <dbReference type="Pfam" id="PF22666"/>
    </source>
</evidence>
<evidence type="ECO:0000256" key="6">
    <source>
        <dbReference type="ARBA" id="ARBA00023295"/>
    </source>
</evidence>
<reference evidence="14 15" key="1">
    <citation type="submission" date="2019-06" db="EMBL/GenBank/DDBJ databases">
        <title>Draft genome sequence of the filamentous fungus Phialemoniopsis curvata isolated from diesel fuel.</title>
        <authorList>
            <person name="Varaljay V.A."/>
            <person name="Lyon W.J."/>
            <person name="Crouch A.L."/>
            <person name="Drake C.E."/>
            <person name="Hollomon J.M."/>
            <person name="Nadeau L.J."/>
            <person name="Nunn H.S."/>
            <person name="Stevenson B.S."/>
            <person name="Bojanowski C.L."/>
            <person name="Crookes-Goodson W.J."/>
        </authorList>
    </citation>
    <scope>NUCLEOTIDE SEQUENCE [LARGE SCALE GENOMIC DNA]</scope>
    <source>
        <strain evidence="14 15">D216</strain>
    </source>
</reference>
<evidence type="ECO:0000313" key="15">
    <source>
        <dbReference type="Proteomes" id="UP000319257"/>
    </source>
</evidence>
<evidence type="ECO:0000256" key="10">
    <source>
        <dbReference type="ARBA" id="ARBA00041614"/>
    </source>
</evidence>
<comment type="catalytic activity">
    <reaction evidence="1">
        <text>Hydrolysis of terminal, non-reducing beta-D-mannose residues in beta-D-mannosides.</text>
        <dbReference type="EC" id="3.2.1.25"/>
    </reaction>
</comment>
<dbReference type="InParanoid" id="A0A507B1T6"/>
<evidence type="ECO:0000256" key="1">
    <source>
        <dbReference type="ARBA" id="ARBA00000829"/>
    </source>
</evidence>